<dbReference type="RefSeq" id="WP_118265801.1">
    <property type="nucleotide sequence ID" value="NZ_CABJMX010000110.1"/>
</dbReference>
<evidence type="ECO:0000313" key="3">
    <source>
        <dbReference type="Proteomes" id="UP000285844"/>
    </source>
</evidence>
<gene>
    <name evidence="2" type="ORF">DW858_07370</name>
</gene>
<evidence type="ECO:0000256" key="1">
    <source>
        <dbReference type="SAM" id="Phobius"/>
    </source>
</evidence>
<feature type="transmembrane region" description="Helical" evidence="1">
    <location>
        <begin position="6"/>
        <end position="28"/>
    </location>
</feature>
<name>A0A413YVS5_9FIRM</name>
<dbReference type="EMBL" id="QSHM01000007">
    <property type="protein sequence ID" value="RHC13147.1"/>
    <property type="molecule type" value="Genomic_DNA"/>
</dbReference>
<keyword evidence="1" id="KW-0812">Transmembrane</keyword>
<organism evidence="2 3">
    <name type="scientific">Lachnospira eligens</name>
    <dbReference type="NCBI Taxonomy" id="39485"/>
    <lineage>
        <taxon>Bacteria</taxon>
        <taxon>Bacillati</taxon>
        <taxon>Bacillota</taxon>
        <taxon>Clostridia</taxon>
        <taxon>Lachnospirales</taxon>
        <taxon>Lachnospiraceae</taxon>
        <taxon>Lachnospira</taxon>
    </lineage>
</organism>
<evidence type="ECO:0000313" key="2">
    <source>
        <dbReference type="EMBL" id="RHC13147.1"/>
    </source>
</evidence>
<dbReference type="AlphaFoldDB" id="A0A413YVS5"/>
<comment type="caution">
    <text evidence="2">The sequence shown here is derived from an EMBL/GenBank/DDBJ whole genome shotgun (WGS) entry which is preliminary data.</text>
</comment>
<protein>
    <recommendedName>
        <fullName evidence="4">DUF4352 domain-containing protein</fullName>
    </recommendedName>
</protein>
<accession>A0A413YVS5</accession>
<proteinExistence type="predicted"/>
<evidence type="ECO:0008006" key="4">
    <source>
        <dbReference type="Google" id="ProtNLM"/>
    </source>
</evidence>
<dbReference type="Proteomes" id="UP000285844">
    <property type="component" value="Unassembled WGS sequence"/>
</dbReference>
<sequence>MKRCKVIALIICSVVVVICTAMIIRINIQFPKAEDKSYTIDNPADIDGVIVKPLSYQVCTIDEYSQISSEYSKVKDEKKDKCRIVVLTISIENTTEEVADYTPSFIFVSEELNAFNGAIPIGSGSRHCTLLPHETKEMKLRAYIGASQLDQNNLDKLDSSTITLVYSFYPYRRKLVFSR</sequence>
<keyword evidence="1" id="KW-0472">Membrane</keyword>
<keyword evidence="1" id="KW-1133">Transmembrane helix</keyword>
<reference evidence="2 3" key="1">
    <citation type="submission" date="2018-08" db="EMBL/GenBank/DDBJ databases">
        <title>A genome reference for cultivated species of the human gut microbiota.</title>
        <authorList>
            <person name="Zou Y."/>
            <person name="Xue W."/>
            <person name="Luo G."/>
        </authorList>
    </citation>
    <scope>NUCLEOTIDE SEQUENCE [LARGE SCALE GENOMIC DNA]</scope>
    <source>
        <strain evidence="2 3">AM37-3BH</strain>
    </source>
</reference>